<accession>A0A260ZLG2</accession>
<protein>
    <submittedName>
        <fullName evidence="1">Uncharacterized protein</fullName>
    </submittedName>
</protein>
<feature type="non-terminal residue" evidence="1">
    <location>
        <position position="1"/>
    </location>
</feature>
<dbReference type="Proteomes" id="UP000216624">
    <property type="component" value="Unassembled WGS sequence"/>
</dbReference>
<sequence length="81" mass="9367">MLRLSFLSIFLILCLLIIGSQGFTLYRAQKPNRHSGSDSRNKSENVDLDETDGDSFDRMRSVLGNMNPAYGLMHRIRYREK</sequence>
<dbReference type="OMA" id="KPNHHSG"/>
<gene>
    <name evidence="1" type="ORF">FL82_23889</name>
</gene>
<dbReference type="EMBL" id="NMWX01000097">
    <property type="protein sequence ID" value="OZF86560.1"/>
    <property type="molecule type" value="Genomic_DNA"/>
</dbReference>
<comment type="caution">
    <text evidence="1">The sequence shown here is derived from an EMBL/GenBank/DDBJ whole genome shotgun (WGS) entry which is preliminary data.</text>
</comment>
<evidence type="ECO:0000313" key="1">
    <source>
        <dbReference type="EMBL" id="OZF86560.1"/>
    </source>
</evidence>
<dbReference type="eggNOG" id="ENOG502TIHR">
    <property type="taxonomic scope" value="Eukaryota"/>
</dbReference>
<reference evidence="1" key="1">
    <citation type="submission" date="2017-08" db="EMBL/GenBank/DDBJ databases">
        <authorList>
            <person name="de Groot N.N."/>
        </authorList>
    </citation>
    <scope>NUCLEOTIDE SEQUENCE [LARGE SCALE GENOMIC DNA]</scope>
    <source>
        <strain evidence="1">PX439</strain>
    </source>
</reference>
<dbReference type="OrthoDB" id="5821945at2759"/>
<proteinExistence type="predicted"/>
<dbReference type="HOGENOM" id="CLU_2514687_0_0_1"/>
<name>A0A260ZLG2_CAERE</name>
<evidence type="ECO:0000313" key="2">
    <source>
        <dbReference type="Proteomes" id="UP000216624"/>
    </source>
</evidence>
<keyword evidence="2" id="KW-1185">Reference proteome</keyword>
<organism evidence="1 2">
    <name type="scientific">Caenorhabditis remanei</name>
    <name type="common">Caenorhabditis vulgaris</name>
    <dbReference type="NCBI Taxonomy" id="31234"/>
    <lineage>
        <taxon>Eukaryota</taxon>
        <taxon>Metazoa</taxon>
        <taxon>Ecdysozoa</taxon>
        <taxon>Nematoda</taxon>
        <taxon>Chromadorea</taxon>
        <taxon>Rhabditida</taxon>
        <taxon>Rhabditina</taxon>
        <taxon>Rhabditomorpha</taxon>
        <taxon>Rhabditoidea</taxon>
        <taxon>Rhabditidae</taxon>
        <taxon>Peloderinae</taxon>
        <taxon>Caenorhabditis</taxon>
    </lineage>
</organism>